<name>A0AAQ3LCU7_9BACT</name>
<accession>A0AAQ3LCU7</accession>
<evidence type="ECO:0000313" key="4">
    <source>
        <dbReference type="EMBL" id="WOO39604.1"/>
    </source>
</evidence>
<dbReference type="RefSeq" id="WP_317831564.1">
    <property type="nucleotide sequence ID" value="NZ_CP136920.1"/>
</dbReference>
<dbReference type="PROSITE" id="PS51352">
    <property type="entry name" value="THIOREDOXIN_2"/>
    <property type="match status" value="1"/>
</dbReference>
<proteinExistence type="predicted"/>
<dbReference type="PROSITE" id="PS00194">
    <property type="entry name" value="THIOREDOXIN_1"/>
    <property type="match status" value="1"/>
</dbReference>
<dbReference type="InterPro" id="IPR017937">
    <property type="entry name" value="Thioredoxin_CS"/>
</dbReference>
<dbReference type="KEGG" id="puo:RZN69_13350"/>
<dbReference type="EMBL" id="CP136920">
    <property type="protein sequence ID" value="WOO39604.1"/>
    <property type="molecule type" value="Genomic_DNA"/>
</dbReference>
<keyword evidence="2" id="KW-0732">Signal</keyword>
<keyword evidence="5" id="KW-1185">Reference proteome</keyword>
<feature type="domain" description="Thioredoxin" evidence="3">
    <location>
        <begin position="13"/>
        <end position="144"/>
    </location>
</feature>
<gene>
    <name evidence="4" type="ORF">RZN69_13350</name>
</gene>
<dbReference type="SUPFAM" id="SSF52833">
    <property type="entry name" value="Thioredoxin-like"/>
    <property type="match status" value="1"/>
</dbReference>
<feature type="chain" id="PRO_5042861547" evidence="2">
    <location>
        <begin position="27"/>
        <end position="144"/>
    </location>
</feature>
<evidence type="ECO:0000256" key="2">
    <source>
        <dbReference type="SAM" id="SignalP"/>
    </source>
</evidence>
<feature type="signal peptide" evidence="2">
    <location>
        <begin position="1"/>
        <end position="26"/>
    </location>
</feature>
<dbReference type="AlphaFoldDB" id="A0AAQ3LCU7"/>
<keyword evidence="1" id="KW-0676">Redox-active center</keyword>
<reference evidence="4 5" key="1">
    <citation type="submission" date="2023-10" db="EMBL/GenBank/DDBJ databases">
        <title>Rubellicoccus peritrichatus gen. nov., sp. nov., isolated from an algae of coral reef tank.</title>
        <authorList>
            <person name="Luo J."/>
        </authorList>
    </citation>
    <scope>NUCLEOTIDE SEQUENCE [LARGE SCALE GENOMIC DNA]</scope>
    <source>
        <strain evidence="4 5">CR14</strain>
    </source>
</reference>
<dbReference type="InterPro" id="IPR013766">
    <property type="entry name" value="Thioredoxin_domain"/>
</dbReference>
<dbReference type="Pfam" id="PF00085">
    <property type="entry name" value="Thioredoxin"/>
    <property type="match status" value="1"/>
</dbReference>
<evidence type="ECO:0000313" key="5">
    <source>
        <dbReference type="Proteomes" id="UP001304300"/>
    </source>
</evidence>
<protein>
    <submittedName>
        <fullName evidence="4">Thioredoxin domain-containing protein</fullName>
    </submittedName>
</protein>
<sequence length="144" mass="15906">MNNIIIMRYLIASLIFSILGSVAAHAVNDAQSAATEKKEPKAYVVKVHADWCGTCRALEPRIEALKQEFKGKDVEFVTFDLTNDKTKAASKKLADSKGLTNVYKNNGKTGVVLVFPAKDQGQTQKLFKKNSEQNFRDAINKTLG</sequence>
<dbReference type="InterPro" id="IPR036249">
    <property type="entry name" value="Thioredoxin-like_sf"/>
</dbReference>
<evidence type="ECO:0000259" key="3">
    <source>
        <dbReference type="PROSITE" id="PS51352"/>
    </source>
</evidence>
<organism evidence="4 5">
    <name type="scientific">Rubellicoccus peritrichatus</name>
    <dbReference type="NCBI Taxonomy" id="3080537"/>
    <lineage>
        <taxon>Bacteria</taxon>
        <taxon>Pseudomonadati</taxon>
        <taxon>Verrucomicrobiota</taxon>
        <taxon>Opitutia</taxon>
        <taxon>Puniceicoccales</taxon>
        <taxon>Cerasicoccaceae</taxon>
        <taxon>Rubellicoccus</taxon>
    </lineage>
</organism>
<dbReference type="Proteomes" id="UP001304300">
    <property type="component" value="Chromosome"/>
</dbReference>
<dbReference type="Gene3D" id="3.40.30.10">
    <property type="entry name" value="Glutaredoxin"/>
    <property type="match status" value="1"/>
</dbReference>
<evidence type="ECO:0000256" key="1">
    <source>
        <dbReference type="ARBA" id="ARBA00023284"/>
    </source>
</evidence>